<dbReference type="AlphaFoldDB" id="A0AAN6NI32"/>
<dbReference type="Proteomes" id="UP001303473">
    <property type="component" value="Unassembled WGS sequence"/>
</dbReference>
<feature type="compositionally biased region" description="Polar residues" evidence="1">
    <location>
        <begin position="102"/>
        <end position="118"/>
    </location>
</feature>
<feature type="region of interest" description="Disordered" evidence="1">
    <location>
        <begin position="170"/>
        <end position="192"/>
    </location>
</feature>
<organism evidence="3 4">
    <name type="scientific">Diplogelasinospora grovesii</name>
    <dbReference type="NCBI Taxonomy" id="303347"/>
    <lineage>
        <taxon>Eukaryota</taxon>
        <taxon>Fungi</taxon>
        <taxon>Dikarya</taxon>
        <taxon>Ascomycota</taxon>
        <taxon>Pezizomycotina</taxon>
        <taxon>Sordariomycetes</taxon>
        <taxon>Sordariomycetidae</taxon>
        <taxon>Sordariales</taxon>
        <taxon>Diplogelasinosporaceae</taxon>
        <taxon>Diplogelasinospora</taxon>
    </lineage>
</organism>
<keyword evidence="4" id="KW-1185">Reference proteome</keyword>
<feature type="transmembrane region" description="Helical" evidence="2">
    <location>
        <begin position="139"/>
        <end position="163"/>
    </location>
</feature>
<keyword evidence="2" id="KW-0472">Membrane</keyword>
<dbReference type="EMBL" id="MU853754">
    <property type="protein sequence ID" value="KAK3945539.1"/>
    <property type="molecule type" value="Genomic_DNA"/>
</dbReference>
<feature type="region of interest" description="Disordered" evidence="1">
    <location>
        <begin position="11"/>
        <end position="46"/>
    </location>
</feature>
<accession>A0AAN6NI32</accession>
<evidence type="ECO:0000313" key="3">
    <source>
        <dbReference type="EMBL" id="KAK3945539.1"/>
    </source>
</evidence>
<protein>
    <submittedName>
        <fullName evidence="3">Uncharacterized protein</fullName>
    </submittedName>
</protein>
<name>A0AAN6NI32_9PEZI</name>
<evidence type="ECO:0000256" key="1">
    <source>
        <dbReference type="SAM" id="MobiDB-lite"/>
    </source>
</evidence>
<feature type="compositionally biased region" description="Low complexity" evidence="1">
    <location>
        <begin position="11"/>
        <end position="37"/>
    </location>
</feature>
<keyword evidence="2" id="KW-0812">Transmembrane</keyword>
<sequence>MATTILTRRAFTATTTLTRPLHPTSTSSSTKTHLLSPPHGTPAQSHQLNVKCLAAVQRAFLTSRTFHRSKTNNKPDHPKNANPNITNSKDTRRRDDDEPTVNDRTNPNSLNYDPNFTPGESYSARLSRRLKELFPDPRVRLFVVIIFCVLSTAETVAWVKVLWPRIITGRQSQQSDSTPDSEDPKPKPTTSA</sequence>
<proteinExistence type="predicted"/>
<feature type="region of interest" description="Disordered" evidence="1">
    <location>
        <begin position="66"/>
        <end position="118"/>
    </location>
</feature>
<keyword evidence="2" id="KW-1133">Transmembrane helix</keyword>
<reference evidence="4" key="1">
    <citation type="journal article" date="2023" name="Mol. Phylogenet. Evol.">
        <title>Genome-scale phylogeny and comparative genomics of the fungal order Sordariales.</title>
        <authorList>
            <person name="Hensen N."/>
            <person name="Bonometti L."/>
            <person name="Westerberg I."/>
            <person name="Brannstrom I.O."/>
            <person name="Guillou S."/>
            <person name="Cros-Aarteil S."/>
            <person name="Calhoun S."/>
            <person name="Haridas S."/>
            <person name="Kuo A."/>
            <person name="Mondo S."/>
            <person name="Pangilinan J."/>
            <person name="Riley R."/>
            <person name="LaButti K."/>
            <person name="Andreopoulos B."/>
            <person name="Lipzen A."/>
            <person name="Chen C."/>
            <person name="Yan M."/>
            <person name="Daum C."/>
            <person name="Ng V."/>
            <person name="Clum A."/>
            <person name="Steindorff A."/>
            <person name="Ohm R.A."/>
            <person name="Martin F."/>
            <person name="Silar P."/>
            <person name="Natvig D.O."/>
            <person name="Lalanne C."/>
            <person name="Gautier V."/>
            <person name="Ament-Velasquez S.L."/>
            <person name="Kruys A."/>
            <person name="Hutchinson M.I."/>
            <person name="Powell A.J."/>
            <person name="Barry K."/>
            <person name="Miller A.N."/>
            <person name="Grigoriev I.V."/>
            <person name="Debuchy R."/>
            <person name="Gladieux P."/>
            <person name="Hiltunen Thoren M."/>
            <person name="Johannesson H."/>
        </authorList>
    </citation>
    <scope>NUCLEOTIDE SEQUENCE [LARGE SCALE GENOMIC DNA]</scope>
    <source>
        <strain evidence="4">CBS 340.73</strain>
    </source>
</reference>
<evidence type="ECO:0000256" key="2">
    <source>
        <dbReference type="SAM" id="Phobius"/>
    </source>
</evidence>
<comment type="caution">
    <text evidence="3">The sequence shown here is derived from an EMBL/GenBank/DDBJ whole genome shotgun (WGS) entry which is preliminary data.</text>
</comment>
<gene>
    <name evidence="3" type="ORF">QBC46DRAFT_444947</name>
</gene>
<evidence type="ECO:0000313" key="4">
    <source>
        <dbReference type="Proteomes" id="UP001303473"/>
    </source>
</evidence>